<evidence type="ECO:0000256" key="4">
    <source>
        <dbReference type="ARBA" id="ARBA00012780"/>
    </source>
</evidence>
<keyword evidence="7" id="KW-0479">Metal-binding</keyword>
<dbReference type="PROSITE" id="PS01358">
    <property type="entry name" value="ZF_RANBP2_1"/>
    <property type="match status" value="1"/>
</dbReference>
<evidence type="ECO:0000256" key="10">
    <source>
        <dbReference type="ARBA" id="ARBA00022801"/>
    </source>
</evidence>
<keyword evidence="14" id="KW-1015">Disulfide bond</keyword>
<comment type="catalytic activity">
    <reaction evidence="1">
        <text>Hydrolysis of (1-&gt;3)-beta-D-glucosidic linkages in (1-&gt;3)-beta-D-glucans.</text>
        <dbReference type="EC" id="3.2.1.39"/>
    </reaction>
</comment>
<evidence type="ECO:0000313" key="25">
    <source>
        <dbReference type="Proteomes" id="UP000290289"/>
    </source>
</evidence>
<keyword evidence="25" id="KW-1185">Reference proteome</keyword>
<evidence type="ECO:0000256" key="13">
    <source>
        <dbReference type="ARBA" id="ARBA00023136"/>
    </source>
</evidence>
<dbReference type="InterPro" id="IPR001876">
    <property type="entry name" value="Znf_RanBP2"/>
</dbReference>
<keyword evidence="11" id="KW-0611">Plant defense</keyword>
<keyword evidence="12" id="KW-0862">Zinc</keyword>
<dbReference type="Pfam" id="PF03372">
    <property type="entry name" value="Exo_endo_phos"/>
    <property type="match status" value="1"/>
</dbReference>
<evidence type="ECO:0000256" key="6">
    <source>
        <dbReference type="ARBA" id="ARBA00022622"/>
    </source>
</evidence>
<keyword evidence="6" id="KW-0336">GPI-anchor</keyword>
<evidence type="ECO:0000256" key="18">
    <source>
        <dbReference type="ARBA" id="ARBA00033335"/>
    </source>
</evidence>
<keyword evidence="5" id="KW-1003">Cell membrane</keyword>
<accession>A0A498IRD4</accession>
<dbReference type="GO" id="GO:0006952">
    <property type="term" value="P:defense response"/>
    <property type="evidence" value="ECO:0007669"/>
    <property type="project" value="UniProtKB-KW"/>
</dbReference>
<dbReference type="Gene3D" id="2.30.30.380">
    <property type="entry name" value="Zn-finger domain of Sec23/24"/>
    <property type="match status" value="1"/>
</dbReference>
<evidence type="ECO:0000259" key="23">
    <source>
        <dbReference type="PROSITE" id="PS01358"/>
    </source>
</evidence>
<dbReference type="InterPro" id="IPR005135">
    <property type="entry name" value="Endo/exonuclease/phosphatase"/>
</dbReference>
<dbReference type="Pfam" id="PF07983">
    <property type="entry name" value="X8"/>
    <property type="match status" value="1"/>
</dbReference>
<dbReference type="FunFam" id="1.20.58.1040:FF:000001">
    <property type="entry name" value="Glucan endo-1,3-beta-glucosidase 4"/>
    <property type="match status" value="1"/>
</dbReference>
<dbReference type="SMART" id="SM00547">
    <property type="entry name" value="ZnF_RBZ"/>
    <property type="match status" value="2"/>
</dbReference>
<organism evidence="24 25">
    <name type="scientific">Malus domestica</name>
    <name type="common">Apple</name>
    <name type="synonym">Pyrus malus</name>
    <dbReference type="NCBI Taxonomy" id="3750"/>
    <lineage>
        <taxon>Eukaryota</taxon>
        <taxon>Viridiplantae</taxon>
        <taxon>Streptophyta</taxon>
        <taxon>Embryophyta</taxon>
        <taxon>Tracheophyta</taxon>
        <taxon>Spermatophyta</taxon>
        <taxon>Magnoliopsida</taxon>
        <taxon>eudicotyledons</taxon>
        <taxon>Gunneridae</taxon>
        <taxon>Pentapetalae</taxon>
        <taxon>rosids</taxon>
        <taxon>fabids</taxon>
        <taxon>Rosales</taxon>
        <taxon>Rosaceae</taxon>
        <taxon>Amygdaloideae</taxon>
        <taxon>Maleae</taxon>
        <taxon>Malus</taxon>
    </lineage>
</organism>
<dbReference type="PROSITE" id="PS00587">
    <property type="entry name" value="GLYCOSYL_HYDROL_F17"/>
    <property type="match status" value="1"/>
</dbReference>
<dbReference type="SUPFAM" id="SSF90209">
    <property type="entry name" value="Ran binding protein zinc finger-like"/>
    <property type="match status" value="1"/>
</dbReference>
<evidence type="ECO:0000256" key="16">
    <source>
        <dbReference type="ARBA" id="ARBA00023288"/>
    </source>
</evidence>
<comment type="similarity">
    <text evidence="3 20">Belongs to the glycosyl hydrolase 17 family.</text>
</comment>
<dbReference type="SMART" id="SM00768">
    <property type="entry name" value="X8"/>
    <property type="match status" value="1"/>
</dbReference>
<proteinExistence type="inferred from homology"/>
<evidence type="ECO:0000256" key="7">
    <source>
        <dbReference type="ARBA" id="ARBA00022723"/>
    </source>
</evidence>
<dbReference type="STRING" id="3750.A0A498IRD4"/>
<dbReference type="InterPro" id="IPR017853">
    <property type="entry name" value="GH"/>
</dbReference>
<protein>
    <recommendedName>
        <fullName evidence="4">glucan endo-1,3-beta-D-glucosidase</fullName>
        <ecNumber evidence="4">3.2.1.39</ecNumber>
    </recommendedName>
    <alternativeName>
        <fullName evidence="18">(1-&gt;3)-beta-glucan endohydrolase</fullName>
    </alternativeName>
    <alternativeName>
        <fullName evidence="19">Beta-1,3-endoglucanase</fullName>
    </alternativeName>
</protein>
<keyword evidence="15" id="KW-0325">Glycoprotein</keyword>
<dbReference type="Pfam" id="PF00332">
    <property type="entry name" value="Glyco_hydro_17"/>
    <property type="match status" value="1"/>
</dbReference>
<evidence type="ECO:0000256" key="14">
    <source>
        <dbReference type="ARBA" id="ARBA00023157"/>
    </source>
</evidence>
<keyword evidence="17 21" id="KW-0326">Glycosidase</keyword>
<dbReference type="SUPFAM" id="SSF51445">
    <property type="entry name" value="(Trans)glycosidases"/>
    <property type="match status" value="1"/>
</dbReference>
<gene>
    <name evidence="24" type="ORF">DVH24_016959</name>
</gene>
<keyword evidence="8" id="KW-0732">Signal</keyword>
<keyword evidence="13" id="KW-0472">Membrane</keyword>
<dbReference type="InterPro" id="IPR036691">
    <property type="entry name" value="Endo/exonu/phosph_ase_sf"/>
</dbReference>
<dbReference type="GO" id="GO:0005886">
    <property type="term" value="C:plasma membrane"/>
    <property type="evidence" value="ECO:0007669"/>
    <property type="project" value="UniProtKB-SubCell"/>
</dbReference>
<dbReference type="GO" id="GO:0042973">
    <property type="term" value="F:glucan endo-1,3-beta-D-glucosidase activity"/>
    <property type="evidence" value="ECO:0007669"/>
    <property type="project" value="UniProtKB-EC"/>
</dbReference>
<reference evidence="24 25" key="1">
    <citation type="submission" date="2018-10" db="EMBL/GenBank/DDBJ databases">
        <title>A high-quality apple genome assembly.</title>
        <authorList>
            <person name="Hu J."/>
        </authorList>
    </citation>
    <scope>NUCLEOTIDE SEQUENCE [LARGE SCALE GENOMIC DNA]</scope>
    <source>
        <strain evidence="25">cv. HFTH1</strain>
        <tissue evidence="24">Young leaf</tissue>
    </source>
</reference>
<evidence type="ECO:0000313" key="24">
    <source>
        <dbReference type="EMBL" id="RXH85906.1"/>
    </source>
</evidence>
<keyword evidence="10 21" id="KW-0378">Hydrolase</keyword>
<evidence type="ECO:0000256" key="8">
    <source>
        <dbReference type="ARBA" id="ARBA00022729"/>
    </source>
</evidence>
<evidence type="ECO:0000256" key="5">
    <source>
        <dbReference type="ARBA" id="ARBA00022475"/>
    </source>
</evidence>
<keyword evidence="9" id="KW-0863">Zinc-finger</keyword>
<dbReference type="FunFam" id="3.60.10.10:FF:000058">
    <property type="entry name" value="Tyrosyl-DNA phosphodiesterase 2"/>
    <property type="match status" value="1"/>
</dbReference>
<dbReference type="CDD" id="cd09080">
    <property type="entry name" value="TDP2"/>
    <property type="match status" value="1"/>
</dbReference>
<dbReference type="Gene3D" id="1.20.58.1040">
    <property type="match status" value="1"/>
</dbReference>
<dbReference type="Gene3D" id="3.60.10.10">
    <property type="entry name" value="Endonuclease/exonuclease/phosphatase"/>
    <property type="match status" value="1"/>
</dbReference>
<evidence type="ECO:0000256" key="11">
    <source>
        <dbReference type="ARBA" id="ARBA00022821"/>
    </source>
</evidence>
<dbReference type="GO" id="GO:0008270">
    <property type="term" value="F:zinc ion binding"/>
    <property type="evidence" value="ECO:0007669"/>
    <property type="project" value="UniProtKB-KW"/>
</dbReference>
<evidence type="ECO:0000256" key="15">
    <source>
        <dbReference type="ARBA" id="ARBA00023180"/>
    </source>
</evidence>
<keyword evidence="16" id="KW-0449">Lipoprotein</keyword>
<dbReference type="Proteomes" id="UP000290289">
    <property type="component" value="Chromosome 10"/>
</dbReference>
<dbReference type="PANTHER" id="PTHR32227">
    <property type="entry name" value="GLUCAN ENDO-1,3-BETA-GLUCOSIDASE BG1-RELATED-RELATED"/>
    <property type="match status" value="1"/>
</dbReference>
<dbReference type="InterPro" id="IPR036443">
    <property type="entry name" value="Znf_RanBP2_sf"/>
</dbReference>
<evidence type="ECO:0000256" key="19">
    <source>
        <dbReference type="ARBA" id="ARBA00033417"/>
    </source>
</evidence>
<evidence type="ECO:0000256" key="2">
    <source>
        <dbReference type="ARBA" id="ARBA00004609"/>
    </source>
</evidence>
<evidence type="ECO:0000256" key="3">
    <source>
        <dbReference type="ARBA" id="ARBA00008773"/>
    </source>
</evidence>
<name>A0A498IRD4_MALDO</name>
<dbReference type="FunFam" id="3.20.20.80:FF:000002">
    <property type="entry name" value="Glucan endo-1,3-beta-glucosidase 3"/>
    <property type="match status" value="1"/>
</dbReference>
<dbReference type="GO" id="GO:0098552">
    <property type="term" value="C:side of membrane"/>
    <property type="evidence" value="ECO:0007669"/>
    <property type="project" value="UniProtKB-KW"/>
</dbReference>
<feature type="region of interest" description="Disordered" evidence="22">
    <location>
        <begin position="744"/>
        <end position="768"/>
    </location>
</feature>
<evidence type="ECO:0000256" key="9">
    <source>
        <dbReference type="ARBA" id="ARBA00022771"/>
    </source>
</evidence>
<dbReference type="GO" id="GO:0005975">
    <property type="term" value="P:carbohydrate metabolic process"/>
    <property type="evidence" value="ECO:0007669"/>
    <property type="project" value="InterPro"/>
</dbReference>
<comment type="caution">
    <text evidence="24">The sequence shown here is derived from an EMBL/GenBank/DDBJ whole genome shotgun (WGS) entry which is preliminary data.</text>
</comment>
<dbReference type="InterPro" id="IPR044965">
    <property type="entry name" value="Glyco_hydro_17_plant"/>
</dbReference>
<feature type="domain" description="RanBP2-type" evidence="23">
    <location>
        <begin position="637"/>
        <end position="656"/>
    </location>
</feature>
<evidence type="ECO:0000256" key="1">
    <source>
        <dbReference type="ARBA" id="ARBA00000382"/>
    </source>
</evidence>
<dbReference type="Gene3D" id="3.20.20.80">
    <property type="entry name" value="Glycosidases"/>
    <property type="match status" value="1"/>
</dbReference>
<dbReference type="InterPro" id="IPR012946">
    <property type="entry name" value="X8"/>
</dbReference>
<evidence type="ECO:0000256" key="21">
    <source>
        <dbReference type="RuleBase" id="RU004336"/>
    </source>
</evidence>
<dbReference type="InterPro" id="IPR000490">
    <property type="entry name" value="Glyco_hydro_17"/>
</dbReference>
<comment type="subcellular location">
    <subcellularLocation>
        <location evidence="2">Cell membrane</location>
        <topology evidence="2">Lipid-anchor</topology>
        <topology evidence="2">GPI-anchor</topology>
    </subcellularLocation>
</comment>
<evidence type="ECO:0000256" key="22">
    <source>
        <dbReference type="SAM" id="MobiDB-lite"/>
    </source>
</evidence>
<dbReference type="EMBL" id="RDQH01000336">
    <property type="protein sequence ID" value="RXH85906.1"/>
    <property type="molecule type" value="Genomic_DNA"/>
</dbReference>
<dbReference type="AlphaFoldDB" id="A0A498IRD4"/>
<dbReference type="EC" id="3.2.1.39" evidence="4"/>
<evidence type="ECO:0000256" key="17">
    <source>
        <dbReference type="ARBA" id="ARBA00023295"/>
    </source>
</evidence>
<dbReference type="GO" id="GO:0009506">
    <property type="term" value="C:plasmodesma"/>
    <property type="evidence" value="ECO:0007669"/>
    <property type="project" value="UniProtKB-ARBA"/>
</dbReference>
<dbReference type="SUPFAM" id="SSF56219">
    <property type="entry name" value="DNase I-like"/>
    <property type="match status" value="1"/>
</dbReference>
<sequence>MRKQHCSSSSPMAVTKLLSLSTLLFFILFAYRAASSPPTFESTKLQNQDQENKPFVGVNIGTDVSNLLSPSELVSFLQLQQINHIRLYDADPDILKALSKTKIRVVISVPNNQLLAIGSSNTTAVSWVGRNVVAYYPETLITGIAVGDEVLTTVPSSAPLLLPAIQSLYSALVSANLHTHVKISTPHASSIILDPFPPSQAFFNQSLTQIVFPLLQFLSKTGSPLMMNFYPYYVFMQNKGVVPLDNALFKPLKPSKEMVDPNTLLHYTNVLDAMIDAAYFSMKNLNVTDVAVLVSESGWPSKADSKEPYATINNANTYNSNLIKHVLDRSGTPLHPETTSSVYVYELFNEDVRSPPVSEANWGLFYGNSSAVYLLHVSGSGSFLANDTTNQTYCIAMDGVDGKSLQAALDWACGPGLANCSEIQPGEDCYSPNNVKSHASYAFNSYFQKQGRAAGSCDFKGVATITTTDPSHGSCMFPGSKKASNTTRQVVNSTNSSSGVDRLRFVAFGSSRISAISGIIRAATMFSKIPRSASFQIWELGFKASNNYNALQNSMIFAASVSLTFPSNHPLLPHRGTVNPRVTCNSTALTLKMSWACKECTFLNPPPTPSQKPTCKICLSPSSPPPQSPPSSSTAKWSCKACTFLNSYKNSNCEVCDTRAPISSLSSFEDLDDDSGIGGGGDLDSSVGTVFLPLQRCKRKRVEDDPIEVKQGSSSSNAVREVKASHNWMTVSVSKASGKGITVSGSSNSNVTPGLKASDKRVTVKEGTSSGSSAAGLNTLKIMSYNVWFREDLEMHNRMKALGDLIQQHCPDVICLQEVTPNIYDIFRKSSWWKMYQCSVSSETADSSPYFCMQLSKLRVKSFSCKPFGNSVMGRELCVAEVEVEKDKHLVVATSHLESPCPGPPTWDQMFSKERVEQAKEAVNFLKKNQNVIFCGDMNWDDKLDGKFPLTDRWVDAWEELKPGEDGWTYDTKSNKMLTGNRKLQKRLDRFLCSLHDFRVSKIEMIGMDAIPGVSYIKEKKVKTEIRKLELPVLPSDHYGLLLTICSQ</sequence>
<evidence type="ECO:0000256" key="20">
    <source>
        <dbReference type="RuleBase" id="RU004335"/>
    </source>
</evidence>
<evidence type="ECO:0000256" key="12">
    <source>
        <dbReference type="ARBA" id="ARBA00022833"/>
    </source>
</evidence>